<proteinExistence type="predicted"/>
<evidence type="ECO:0000259" key="1">
    <source>
        <dbReference type="Pfam" id="PF00534"/>
    </source>
</evidence>
<dbReference type="EMBL" id="JACJRF010000003">
    <property type="protein sequence ID" value="MBD2343060.1"/>
    <property type="molecule type" value="Genomic_DNA"/>
</dbReference>
<evidence type="ECO:0000313" key="3">
    <source>
        <dbReference type="Proteomes" id="UP000607281"/>
    </source>
</evidence>
<reference evidence="2 3" key="1">
    <citation type="journal article" date="2020" name="ISME J.">
        <title>Comparative genomics reveals insights into cyanobacterial evolution and habitat adaptation.</title>
        <authorList>
            <person name="Chen M.Y."/>
            <person name="Teng W.K."/>
            <person name="Zhao L."/>
            <person name="Hu C.X."/>
            <person name="Zhou Y.K."/>
            <person name="Han B.P."/>
            <person name="Song L.R."/>
            <person name="Shu W.S."/>
        </authorList>
    </citation>
    <scope>NUCLEOTIDE SEQUENCE [LARGE SCALE GENOMIC DNA]</scope>
    <source>
        <strain evidence="2 3">FACHB-260</strain>
    </source>
</reference>
<dbReference type="RefSeq" id="WP_190405542.1">
    <property type="nucleotide sequence ID" value="NZ_JACJRF010000003.1"/>
</dbReference>
<gene>
    <name evidence="2" type="ORF">H6G18_02710</name>
</gene>
<keyword evidence="3" id="KW-1185">Reference proteome</keyword>
<dbReference type="SUPFAM" id="SSF53756">
    <property type="entry name" value="UDP-Glycosyltransferase/glycogen phosphorylase"/>
    <property type="match status" value="1"/>
</dbReference>
<dbReference type="Gene3D" id="3.40.50.2000">
    <property type="entry name" value="Glycogen Phosphorylase B"/>
    <property type="match status" value="1"/>
</dbReference>
<dbReference type="InterPro" id="IPR001296">
    <property type="entry name" value="Glyco_trans_1"/>
</dbReference>
<evidence type="ECO:0000313" key="2">
    <source>
        <dbReference type="EMBL" id="MBD2343060.1"/>
    </source>
</evidence>
<name>A0ABR8CIL9_9NOST</name>
<feature type="domain" description="Glycosyl transferase family 1" evidence="1">
    <location>
        <begin position="15"/>
        <end position="188"/>
    </location>
</feature>
<dbReference type="Proteomes" id="UP000607281">
    <property type="component" value="Unassembled WGS sequence"/>
</dbReference>
<accession>A0ABR8CIL9</accession>
<sequence>MDVANWHASDDQRRSEARTALGIPSKTEIVVYHGRIEVYRKGLDMLMDAWQHICEERPGRNLRLLLVGTGSDAEKLRQLIAKKQLPGVIWKNEYICDRTIIQRYLSAANVYTLPSRHEGFPVAPIEAMSCGLPVVATDAPGVPYIFPDMELSGGIIVPREDSTALAEAIGSILDNQSWGHELGKRARDRAEKFFSLEAIGKQLREFLLTNIG</sequence>
<protein>
    <submittedName>
        <fullName evidence="2">Glycosyltransferase family 4 protein</fullName>
    </submittedName>
</protein>
<dbReference type="Pfam" id="PF00534">
    <property type="entry name" value="Glycos_transf_1"/>
    <property type="match status" value="1"/>
</dbReference>
<dbReference type="PANTHER" id="PTHR12526">
    <property type="entry name" value="GLYCOSYLTRANSFERASE"/>
    <property type="match status" value="1"/>
</dbReference>
<organism evidence="2 3">
    <name type="scientific">Anabaena subtropica FACHB-260</name>
    <dbReference type="NCBI Taxonomy" id="2692884"/>
    <lineage>
        <taxon>Bacteria</taxon>
        <taxon>Bacillati</taxon>
        <taxon>Cyanobacteriota</taxon>
        <taxon>Cyanophyceae</taxon>
        <taxon>Nostocales</taxon>
        <taxon>Nostocaceae</taxon>
        <taxon>Anabaena</taxon>
    </lineage>
</organism>
<comment type="caution">
    <text evidence="2">The sequence shown here is derived from an EMBL/GenBank/DDBJ whole genome shotgun (WGS) entry which is preliminary data.</text>
</comment>
<dbReference type="CDD" id="cd03801">
    <property type="entry name" value="GT4_PimA-like"/>
    <property type="match status" value="1"/>
</dbReference>